<feature type="transmembrane region" description="Helical" evidence="6">
    <location>
        <begin position="159"/>
        <end position="178"/>
    </location>
</feature>
<evidence type="ECO:0000256" key="3">
    <source>
        <dbReference type="ARBA" id="ARBA00022692"/>
    </source>
</evidence>
<dbReference type="HOGENOM" id="CLU_033863_12_1_5"/>
<comment type="similarity">
    <text evidence="2">Belongs to the EamA transporter family.</text>
</comment>
<keyword evidence="9" id="KW-1185">Reference proteome</keyword>
<dbReference type="Gene3D" id="1.10.3730.20">
    <property type="match status" value="2"/>
</dbReference>
<dbReference type="SUPFAM" id="SSF103481">
    <property type="entry name" value="Multidrug resistance efflux transporter EmrE"/>
    <property type="match status" value="2"/>
</dbReference>
<comment type="caution">
    <text evidence="8">The sequence shown here is derived from an EMBL/GenBank/DDBJ whole genome shotgun (WGS) entry which is preliminary data.</text>
</comment>
<reference evidence="8 9" key="1">
    <citation type="journal article" date="2010" name="J. Bacteriol.">
        <title>Genome sequences of Oceanicola granulosus HTCC2516(T) and Oceanicola batsensis HTCC2597(TDelta).</title>
        <authorList>
            <person name="Thrash J.C."/>
            <person name="Cho J.C."/>
            <person name="Vergin K.L."/>
            <person name="Giovannoni S.J."/>
        </authorList>
    </citation>
    <scope>NUCLEOTIDE SEQUENCE [LARGE SCALE GENOMIC DNA]</scope>
    <source>
        <strain evidence="9">ATCC BAA-863 / DSM 15984 / KCTC 12145 / HTCC2597</strain>
    </source>
</reference>
<dbReference type="GO" id="GO:0016020">
    <property type="term" value="C:membrane"/>
    <property type="evidence" value="ECO:0007669"/>
    <property type="project" value="UniProtKB-SubCell"/>
</dbReference>
<feature type="transmembrane region" description="Helical" evidence="6">
    <location>
        <begin position="274"/>
        <end position="291"/>
    </location>
</feature>
<dbReference type="InterPro" id="IPR000620">
    <property type="entry name" value="EamA_dom"/>
</dbReference>
<feature type="transmembrane region" description="Helical" evidence="6">
    <location>
        <begin position="131"/>
        <end position="147"/>
    </location>
</feature>
<dbReference type="InterPro" id="IPR050638">
    <property type="entry name" value="AA-Vitamin_Transporters"/>
</dbReference>
<keyword evidence="3 6" id="KW-0812">Transmembrane</keyword>
<evidence type="ECO:0000259" key="7">
    <source>
        <dbReference type="Pfam" id="PF00892"/>
    </source>
</evidence>
<feature type="transmembrane region" description="Helical" evidence="6">
    <location>
        <begin position="73"/>
        <end position="94"/>
    </location>
</feature>
<accession>A3U2P0</accession>
<evidence type="ECO:0000313" key="8">
    <source>
        <dbReference type="EMBL" id="EAQ01614.1"/>
    </source>
</evidence>
<feature type="domain" description="EamA" evidence="7">
    <location>
        <begin position="15"/>
        <end position="145"/>
    </location>
</feature>
<name>A3U2P0_PSEBH</name>
<feature type="transmembrane region" description="Helical" evidence="6">
    <location>
        <begin position="41"/>
        <end position="61"/>
    </location>
</feature>
<organism evidence="8 9">
    <name type="scientific">Pseudooceanicola batsensis (strain ATCC BAA-863 / DSM 15984 / KCTC 12145 / HTCC2597)</name>
    <name type="common">Oceanicola batsensis</name>
    <dbReference type="NCBI Taxonomy" id="252305"/>
    <lineage>
        <taxon>Bacteria</taxon>
        <taxon>Pseudomonadati</taxon>
        <taxon>Pseudomonadota</taxon>
        <taxon>Alphaproteobacteria</taxon>
        <taxon>Rhodobacterales</taxon>
        <taxon>Paracoccaceae</taxon>
        <taxon>Pseudooceanicola</taxon>
    </lineage>
</organism>
<dbReference type="AlphaFoldDB" id="A3U2P0"/>
<evidence type="ECO:0000256" key="6">
    <source>
        <dbReference type="SAM" id="Phobius"/>
    </source>
</evidence>
<dbReference type="PANTHER" id="PTHR32322">
    <property type="entry name" value="INNER MEMBRANE TRANSPORTER"/>
    <property type="match status" value="1"/>
</dbReference>
<dbReference type="STRING" id="252305.OB2597_04218"/>
<dbReference type="Pfam" id="PF00892">
    <property type="entry name" value="EamA"/>
    <property type="match status" value="2"/>
</dbReference>
<dbReference type="PANTHER" id="PTHR32322:SF2">
    <property type="entry name" value="EAMA DOMAIN-CONTAINING PROTEIN"/>
    <property type="match status" value="1"/>
</dbReference>
<dbReference type="InterPro" id="IPR037185">
    <property type="entry name" value="EmrE-like"/>
</dbReference>
<evidence type="ECO:0000256" key="1">
    <source>
        <dbReference type="ARBA" id="ARBA00004141"/>
    </source>
</evidence>
<keyword evidence="4 6" id="KW-1133">Transmembrane helix</keyword>
<dbReference type="eggNOG" id="COG0697">
    <property type="taxonomic scope" value="Bacteria"/>
</dbReference>
<dbReference type="EMBL" id="AAMO01000012">
    <property type="protein sequence ID" value="EAQ01614.1"/>
    <property type="molecule type" value="Genomic_DNA"/>
</dbReference>
<evidence type="ECO:0000256" key="5">
    <source>
        <dbReference type="ARBA" id="ARBA00023136"/>
    </source>
</evidence>
<proteinExistence type="inferred from homology"/>
<evidence type="ECO:0000313" key="9">
    <source>
        <dbReference type="Proteomes" id="UP000004318"/>
    </source>
</evidence>
<feature type="transmembrane region" description="Helical" evidence="6">
    <location>
        <begin position="100"/>
        <end position="119"/>
    </location>
</feature>
<comment type="subcellular location">
    <subcellularLocation>
        <location evidence="1">Membrane</location>
        <topology evidence="1">Multi-pass membrane protein</topology>
    </subcellularLocation>
</comment>
<sequence length="310" mass="33391">MRAMRKDHLDPAGFAALVLFTTVLAGNQIVMKLTNAGLSPIFQAGLRSLLACLVVLAWVRVRGLGLGPFRRNFWPGLALGLFFSIEFAALYTALDMTSVSRASIIFYTMPMHLSLAAHFLIPGERLTPQKVAGLVCAFAGVVIVLADRSGGEASLLGDVLALVGALGWAAIALTVRITRISEAPPEAQQIWQLSVSAVVFLAIAPLFGPVLRDPGPEHIWLMAYQVLLVASLGFLAWFYLLKRYPAATVASFSFLTPVLAVFMGWALLDETLRWSVLLSLTLVSVGIVLINRKPRARGNGRARAAATPPT</sequence>
<feature type="transmembrane region" description="Helical" evidence="6">
    <location>
        <begin position="247"/>
        <end position="268"/>
    </location>
</feature>
<protein>
    <submittedName>
        <fullName evidence="8">Drug/metabolite exporter family protein</fullName>
    </submittedName>
</protein>
<feature type="transmembrane region" description="Helical" evidence="6">
    <location>
        <begin position="219"/>
        <end position="240"/>
    </location>
</feature>
<dbReference type="Proteomes" id="UP000004318">
    <property type="component" value="Unassembled WGS sequence"/>
</dbReference>
<feature type="domain" description="EamA" evidence="7">
    <location>
        <begin position="156"/>
        <end position="291"/>
    </location>
</feature>
<evidence type="ECO:0000256" key="4">
    <source>
        <dbReference type="ARBA" id="ARBA00022989"/>
    </source>
</evidence>
<feature type="transmembrane region" description="Helical" evidence="6">
    <location>
        <begin position="190"/>
        <end position="207"/>
    </location>
</feature>
<keyword evidence="5 6" id="KW-0472">Membrane</keyword>
<gene>
    <name evidence="8" type="ORF">OB2597_04218</name>
</gene>
<evidence type="ECO:0000256" key="2">
    <source>
        <dbReference type="ARBA" id="ARBA00007362"/>
    </source>
</evidence>